<proteinExistence type="inferred from homology"/>
<dbReference type="EMBL" id="JAAAIM010000957">
    <property type="protein sequence ID" value="KAG0283079.1"/>
    <property type="molecule type" value="Genomic_DNA"/>
</dbReference>
<evidence type="ECO:0000313" key="10">
    <source>
        <dbReference type="EMBL" id="KAG0283079.1"/>
    </source>
</evidence>
<accession>A0ABQ7JQN7</accession>
<feature type="transmembrane region" description="Helical" evidence="8">
    <location>
        <begin position="99"/>
        <end position="118"/>
    </location>
</feature>
<keyword evidence="4 8" id="KW-1133">Transmembrane helix</keyword>
<feature type="region of interest" description="Disordered" evidence="7">
    <location>
        <begin position="325"/>
        <end position="398"/>
    </location>
</feature>
<feature type="transmembrane region" description="Helical" evidence="8">
    <location>
        <begin position="74"/>
        <end position="92"/>
    </location>
</feature>
<keyword evidence="5 8" id="KW-0472">Membrane</keyword>
<dbReference type="PANTHER" id="PTHR31247:SF5">
    <property type="entry name" value="DUF4203 DOMAIN-CONTAINING PROTEIN"/>
    <property type="match status" value="1"/>
</dbReference>
<evidence type="ECO:0000256" key="1">
    <source>
        <dbReference type="ARBA" id="ARBA00004141"/>
    </source>
</evidence>
<evidence type="ECO:0000313" key="11">
    <source>
        <dbReference type="Proteomes" id="UP001194696"/>
    </source>
</evidence>
<dbReference type="PANTHER" id="PTHR31247">
    <property type="entry name" value="TRANSMEMBRANE PROTEIN 198 FAMILY MEMBER"/>
    <property type="match status" value="1"/>
</dbReference>
<feature type="transmembrane region" description="Helical" evidence="8">
    <location>
        <begin position="243"/>
        <end position="266"/>
    </location>
</feature>
<evidence type="ECO:0000259" key="9">
    <source>
        <dbReference type="Pfam" id="PF13886"/>
    </source>
</evidence>
<evidence type="ECO:0000256" key="4">
    <source>
        <dbReference type="ARBA" id="ARBA00022989"/>
    </source>
</evidence>
<dbReference type="InterPro" id="IPR040236">
    <property type="entry name" value="TMEM198"/>
</dbReference>
<comment type="caution">
    <text evidence="10">The sequence shown here is derived from an EMBL/GenBank/DDBJ whole genome shotgun (WGS) entry which is preliminary data.</text>
</comment>
<evidence type="ECO:0000256" key="3">
    <source>
        <dbReference type="ARBA" id="ARBA00022692"/>
    </source>
</evidence>
<reference evidence="10 11" key="1">
    <citation type="journal article" date="2020" name="Fungal Divers.">
        <title>Resolving the Mortierellaceae phylogeny through synthesis of multi-gene phylogenetics and phylogenomics.</title>
        <authorList>
            <person name="Vandepol N."/>
            <person name="Liber J."/>
            <person name="Desiro A."/>
            <person name="Na H."/>
            <person name="Kennedy M."/>
            <person name="Barry K."/>
            <person name="Grigoriev I.V."/>
            <person name="Miller A.N."/>
            <person name="O'Donnell K."/>
            <person name="Stajich J.E."/>
            <person name="Bonito G."/>
        </authorList>
    </citation>
    <scope>NUCLEOTIDE SEQUENCE [LARGE SCALE GENOMIC DNA]</scope>
    <source>
        <strain evidence="10 11">AD045</strain>
    </source>
</reference>
<feature type="transmembrane region" description="Helical" evidence="8">
    <location>
        <begin position="130"/>
        <end position="149"/>
    </location>
</feature>
<feature type="domain" description="TM7S3/TM198-like" evidence="9">
    <location>
        <begin position="77"/>
        <end position="266"/>
    </location>
</feature>
<sequence>MAPARKDLSLRIATAAWIIYLLYNVHIALAAPLPQADASAAAAGGSSSGKNMTLIDPFSTPDYLAPSKFTWEQGIYGVLFILFGAVEVLHGYKYIRFTMLLAGFLVWSSTAVMIMIIVNTNTGTFQSSGIYFLVWVSVGIVGALVSFYLWHVGIILTGAYGSFVLVAVLFTAGNVKNYIFRYVVLLICIILGGYLTYRYERMAVILATSFGGAYCVMFGLDMFVQTGFRTTFHVMLSQSTDAFYPVAGTWVMIGFVPVIAAFGIAWELKHHEIPVTGWLLGDGAKPLPLLPGEKARRCCGFARSRSAKSVKKTTDAEAAAIVAAGSSSESTLVPPPSPQPAKSSWTDCCLKGRSKPDKSTKDNTATAVIVPAGTEMETADASTTTADSPSTEKTKADSTAVAVAEENSTTETPWSAGGQSNSFPLPVEKAYLGAGHETIGHTGMHKVVIHREVKEVSVEVDERW</sequence>
<evidence type="ECO:0000256" key="5">
    <source>
        <dbReference type="ARBA" id="ARBA00023136"/>
    </source>
</evidence>
<feature type="transmembrane region" description="Helical" evidence="8">
    <location>
        <begin position="204"/>
        <end position="223"/>
    </location>
</feature>
<keyword evidence="3 8" id="KW-0812">Transmembrane</keyword>
<feature type="compositionally biased region" description="Low complexity" evidence="7">
    <location>
        <begin position="374"/>
        <end position="389"/>
    </location>
</feature>
<comment type="similarity">
    <text evidence="2">Belongs to the TMEM198 family.</text>
</comment>
<organism evidence="10 11">
    <name type="scientific">Linnemannia gamsii</name>
    <dbReference type="NCBI Taxonomy" id="64522"/>
    <lineage>
        <taxon>Eukaryota</taxon>
        <taxon>Fungi</taxon>
        <taxon>Fungi incertae sedis</taxon>
        <taxon>Mucoromycota</taxon>
        <taxon>Mortierellomycotina</taxon>
        <taxon>Mortierellomycetes</taxon>
        <taxon>Mortierellales</taxon>
        <taxon>Mortierellaceae</taxon>
        <taxon>Linnemannia</taxon>
    </lineage>
</organism>
<name>A0ABQ7JQN7_9FUNG</name>
<feature type="transmembrane region" description="Helical" evidence="8">
    <location>
        <begin position="179"/>
        <end position="197"/>
    </location>
</feature>
<feature type="transmembrane region" description="Helical" evidence="8">
    <location>
        <begin position="154"/>
        <end position="173"/>
    </location>
</feature>
<dbReference type="InterPro" id="IPR025256">
    <property type="entry name" value="TM7S3/TM198-like_dom"/>
</dbReference>
<dbReference type="Proteomes" id="UP001194696">
    <property type="component" value="Unassembled WGS sequence"/>
</dbReference>
<evidence type="ECO:0000256" key="8">
    <source>
        <dbReference type="SAM" id="Phobius"/>
    </source>
</evidence>
<evidence type="ECO:0000256" key="2">
    <source>
        <dbReference type="ARBA" id="ARBA00006244"/>
    </source>
</evidence>
<dbReference type="Pfam" id="PF13886">
    <property type="entry name" value="TM7S3_TM198"/>
    <property type="match status" value="1"/>
</dbReference>
<evidence type="ECO:0000256" key="7">
    <source>
        <dbReference type="SAM" id="MobiDB-lite"/>
    </source>
</evidence>
<evidence type="ECO:0000256" key="6">
    <source>
        <dbReference type="ARBA" id="ARBA00049737"/>
    </source>
</evidence>
<gene>
    <name evidence="10" type="ORF">BGZ96_012550</name>
</gene>
<protein>
    <recommendedName>
        <fullName evidence="6">Transmembrane protein 198</fullName>
    </recommendedName>
</protein>
<keyword evidence="11" id="KW-1185">Reference proteome</keyword>
<comment type="subcellular location">
    <subcellularLocation>
        <location evidence="1">Membrane</location>
        <topology evidence="1">Multi-pass membrane protein</topology>
    </subcellularLocation>
</comment>